<proteinExistence type="predicted"/>
<reference evidence="1" key="1">
    <citation type="submission" date="2020-06" db="EMBL/GenBank/DDBJ databases">
        <authorList>
            <person name="Li T."/>
            <person name="Hu X."/>
            <person name="Zhang T."/>
            <person name="Song X."/>
            <person name="Zhang H."/>
            <person name="Dai N."/>
            <person name="Sheng W."/>
            <person name="Hou X."/>
            <person name="Wei L."/>
        </authorList>
    </citation>
    <scope>NUCLEOTIDE SEQUENCE</scope>
    <source>
        <strain evidence="1">KEN1</strain>
        <tissue evidence="1">Leaf</tissue>
    </source>
</reference>
<name>A0AAW2WSX9_9LAMI</name>
<reference evidence="1" key="2">
    <citation type="journal article" date="2024" name="Plant">
        <title>Genomic evolution and insights into agronomic trait innovations of Sesamum species.</title>
        <authorList>
            <person name="Miao H."/>
            <person name="Wang L."/>
            <person name="Qu L."/>
            <person name="Liu H."/>
            <person name="Sun Y."/>
            <person name="Le M."/>
            <person name="Wang Q."/>
            <person name="Wei S."/>
            <person name="Zheng Y."/>
            <person name="Lin W."/>
            <person name="Duan Y."/>
            <person name="Cao H."/>
            <person name="Xiong S."/>
            <person name="Wang X."/>
            <person name="Wei L."/>
            <person name="Li C."/>
            <person name="Ma Q."/>
            <person name="Ju M."/>
            <person name="Zhao R."/>
            <person name="Li G."/>
            <person name="Mu C."/>
            <person name="Tian Q."/>
            <person name="Mei H."/>
            <person name="Zhang T."/>
            <person name="Gao T."/>
            <person name="Zhang H."/>
        </authorList>
    </citation>
    <scope>NUCLEOTIDE SEQUENCE</scope>
    <source>
        <strain evidence="1">KEN1</strain>
    </source>
</reference>
<protein>
    <recommendedName>
        <fullName evidence="2">Reverse transcriptase zinc-binding domain-containing protein</fullName>
    </recommendedName>
</protein>
<sequence length="263" mass="30161">MSKHLWKIIVADRSSIWVDWIIRYRLQDNSIWTVNIRSGPWGWRKLVRLRETLRPCITYRIGSANSFSLWHDPWHDLGPLIIRFPQGPRHSATSPAAPLSRVIRDGSWHWPPIINMESMDITHFLPPIYGGQDRVIWTGPRDSFSFAAAYDVFLPPGPKVDWSSLLVGSLKIPRHRLSFGWPFLGVYPPWIGLGYSIWALTVFYAKLAHWRLTITCSFCVPLQWSACMKSEPLLFFIGRIVAGTLRSVGFGQVARQAHGECIV</sequence>
<comment type="caution">
    <text evidence="1">The sequence shown here is derived from an EMBL/GenBank/DDBJ whole genome shotgun (WGS) entry which is preliminary data.</text>
</comment>
<evidence type="ECO:0008006" key="2">
    <source>
        <dbReference type="Google" id="ProtNLM"/>
    </source>
</evidence>
<accession>A0AAW2WSX9</accession>
<organism evidence="1">
    <name type="scientific">Sesamum latifolium</name>
    <dbReference type="NCBI Taxonomy" id="2727402"/>
    <lineage>
        <taxon>Eukaryota</taxon>
        <taxon>Viridiplantae</taxon>
        <taxon>Streptophyta</taxon>
        <taxon>Embryophyta</taxon>
        <taxon>Tracheophyta</taxon>
        <taxon>Spermatophyta</taxon>
        <taxon>Magnoliopsida</taxon>
        <taxon>eudicotyledons</taxon>
        <taxon>Gunneridae</taxon>
        <taxon>Pentapetalae</taxon>
        <taxon>asterids</taxon>
        <taxon>lamiids</taxon>
        <taxon>Lamiales</taxon>
        <taxon>Pedaliaceae</taxon>
        <taxon>Sesamum</taxon>
    </lineage>
</organism>
<dbReference type="EMBL" id="JACGWN010000007">
    <property type="protein sequence ID" value="KAL0444658.1"/>
    <property type="molecule type" value="Genomic_DNA"/>
</dbReference>
<dbReference type="AlphaFoldDB" id="A0AAW2WSX9"/>
<gene>
    <name evidence="1" type="ORF">Slati_2188500</name>
</gene>
<evidence type="ECO:0000313" key="1">
    <source>
        <dbReference type="EMBL" id="KAL0444658.1"/>
    </source>
</evidence>